<evidence type="ECO:0000259" key="1">
    <source>
        <dbReference type="Pfam" id="PF10543"/>
    </source>
</evidence>
<dbReference type="OrthoDB" id="6555472at2"/>
<sequence>MSTQVIRITNEVEIPYLTYQGQAVLTFALIDKVHNRVEGTASRNFRSNRQRFIDGEDYFYITDSKSLDEFRRSHSGILKDAANEITLITESGYLMLVKSFTDDLSWQIQRQLVKLYFRVKEVAEKTQPDATPTLSPQQWSVIDQLIRDISLYCRRREGASHAAHERIRFSFGLRHSSDLLPQNFEEARADLEGLRALAEQHMHRLITLDEEFITAVIRPPVSIRKVRAMAKKAVSQPLSF</sequence>
<proteinExistence type="predicted"/>
<dbReference type="InterPro" id="IPR018873">
    <property type="entry name" value="KilA-N_DNA-bd_domain"/>
</dbReference>
<protein>
    <recommendedName>
        <fullName evidence="1">KilA-N DNA-binding domain-containing protein</fullName>
    </recommendedName>
</protein>
<organism evidence="2 3">
    <name type="scientific">Candidatus Competibacter denitrificans Run_A_D11</name>
    <dbReference type="NCBI Taxonomy" id="1400863"/>
    <lineage>
        <taxon>Bacteria</taxon>
        <taxon>Pseudomonadati</taxon>
        <taxon>Pseudomonadota</taxon>
        <taxon>Gammaproteobacteria</taxon>
        <taxon>Candidatus Competibacteraceae</taxon>
        <taxon>Candidatus Competibacter</taxon>
    </lineage>
</organism>
<keyword evidence="3" id="KW-1185">Reference proteome</keyword>
<reference evidence="2" key="2">
    <citation type="submission" date="2014-03" db="EMBL/GenBank/DDBJ databases">
        <title>Candidatus Competibacter-lineage genomes retrieved from metagenomes reveal functional metabolic diversity.</title>
        <authorList>
            <person name="McIlroy S.J."/>
            <person name="Albertsen M."/>
            <person name="Andresen E.K."/>
            <person name="Saunders A.M."/>
            <person name="Kristiansen R."/>
            <person name="Stokholm-Bjerregaard M."/>
            <person name="Nielsen K.L."/>
            <person name="Nielsen P.H."/>
        </authorList>
    </citation>
    <scope>NUCLEOTIDE SEQUENCE</scope>
    <source>
        <strain evidence="2">Run_A_D11</strain>
    </source>
</reference>
<dbReference type="RefSeq" id="WP_053085360.1">
    <property type="nucleotide sequence ID" value="NZ_CBTJ020000071.1"/>
</dbReference>
<comment type="caution">
    <text evidence="2">The sequence shown here is derived from an EMBL/GenBank/DDBJ whole genome shotgun (WGS) entry which is preliminary data.</text>
</comment>
<dbReference type="EMBL" id="CBTJ020000071">
    <property type="protein sequence ID" value="CDI03606.1"/>
    <property type="molecule type" value="Genomic_DNA"/>
</dbReference>
<dbReference type="Proteomes" id="UP000035760">
    <property type="component" value="Unassembled WGS sequence"/>
</dbReference>
<evidence type="ECO:0000313" key="2">
    <source>
        <dbReference type="EMBL" id="CDI03606.1"/>
    </source>
</evidence>
<dbReference type="AlphaFoldDB" id="W6M6U1"/>
<dbReference type="STRING" id="1400863.BN873_610003"/>
<evidence type="ECO:0000313" key="3">
    <source>
        <dbReference type="Proteomes" id="UP000035760"/>
    </source>
</evidence>
<dbReference type="Pfam" id="PF10543">
    <property type="entry name" value="ORF6N"/>
    <property type="match status" value="1"/>
</dbReference>
<name>W6M6U1_9GAMM</name>
<accession>W6M6U1</accession>
<reference evidence="2" key="1">
    <citation type="submission" date="2013-07" db="EMBL/GenBank/DDBJ databases">
        <authorList>
            <person name="McIlroy S."/>
        </authorList>
    </citation>
    <scope>NUCLEOTIDE SEQUENCE [LARGE SCALE GENOMIC DNA]</scope>
    <source>
        <strain evidence="2">Run_A_D11</strain>
    </source>
</reference>
<feature type="domain" description="KilA-N DNA-binding" evidence="1">
    <location>
        <begin position="17"/>
        <end position="99"/>
    </location>
</feature>
<gene>
    <name evidence="2" type="ORF">BN873_610003</name>
</gene>